<evidence type="ECO:0000259" key="1">
    <source>
        <dbReference type="Pfam" id="PF00144"/>
    </source>
</evidence>
<dbReference type="InterPro" id="IPR049511">
    <property type="entry name" value="PGH-like_rpt"/>
</dbReference>
<dbReference type="RefSeq" id="WP_231004950.1">
    <property type="nucleotide sequence ID" value="NZ_JAJNEC010000005.1"/>
</dbReference>
<dbReference type="PANTHER" id="PTHR43283:SF3">
    <property type="entry name" value="BETA-LACTAMASE FAMILY PROTEIN (AFU_ORTHOLOGUE AFUA_5G07500)"/>
    <property type="match status" value="1"/>
</dbReference>
<name>A0ABS8PRH8_9BACT</name>
<dbReference type="PANTHER" id="PTHR43283">
    <property type="entry name" value="BETA-LACTAMASE-RELATED"/>
    <property type="match status" value="1"/>
</dbReference>
<dbReference type="GO" id="GO:0016787">
    <property type="term" value="F:hydrolase activity"/>
    <property type="evidence" value="ECO:0007669"/>
    <property type="project" value="UniProtKB-KW"/>
</dbReference>
<gene>
    <name evidence="2" type="ORF">LQ567_13010</name>
</gene>
<evidence type="ECO:0000313" key="3">
    <source>
        <dbReference type="Proteomes" id="UP001199816"/>
    </source>
</evidence>
<comment type="caution">
    <text evidence="2">The sequence shown here is derived from an EMBL/GenBank/DDBJ whole genome shotgun (WGS) entry which is preliminary data.</text>
</comment>
<accession>A0ABS8PRH8</accession>
<keyword evidence="2" id="KW-0378">Hydrolase</keyword>
<proteinExistence type="predicted"/>
<evidence type="ECO:0000313" key="2">
    <source>
        <dbReference type="EMBL" id="MCD2423689.1"/>
    </source>
</evidence>
<dbReference type="EMBL" id="JAJNEC010000005">
    <property type="protein sequence ID" value="MCD2423689.1"/>
    <property type="molecule type" value="Genomic_DNA"/>
</dbReference>
<reference evidence="2 3" key="1">
    <citation type="submission" date="2021-11" db="EMBL/GenBank/DDBJ databases">
        <title>Genomic of Niabella pedocola.</title>
        <authorList>
            <person name="Wu T."/>
        </authorList>
    </citation>
    <scope>NUCLEOTIDE SEQUENCE [LARGE SCALE GENOMIC DNA]</scope>
    <source>
        <strain evidence="2 3">JCM 31011</strain>
    </source>
</reference>
<dbReference type="InterPro" id="IPR012338">
    <property type="entry name" value="Beta-lactam/transpept-like"/>
</dbReference>
<dbReference type="Pfam" id="PF00144">
    <property type="entry name" value="Beta-lactamase"/>
    <property type="match status" value="1"/>
</dbReference>
<keyword evidence="3" id="KW-1185">Reference proteome</keyword>
<dbReference type="InterPro" id="IPR050789">
    <property type="entry name" value="Diverse_Enzym_Activities"/>
</dbReference>
<feature type="domain" description="Beta-lactamase-related" evidence="1">
    <location>
        <begin position="275"/>
        <end position="570"/>
    </location>
</feature>
<dbReference type="Proteomes" id="UP001199816">
    <property type="component" value="Unassembled WGS sequence"/>
</dbReference>
<sequence>MSASFSAYHGVNASQHQHHFNDLSGKGYRMISLSVYGGTGDPRYAAVWVKRSGPEYVATHGINAAQYQSFFDTWSKKGFVPVLITATGGGANAIFAAVFEKQSYSGWVARHNIDEAAFNNENKHARENNLRLKSATVYGSGSARRYAGVWIPNPTFIKWLVYPNVPAANYQGIFNANTELPYYKPEVVALSDDAVYCPMFTDSIAGRWVAKHGITADEYQAAFDKYTKEGLMPVYVDGGGTGNGIRYACVFAETDIPQSRKWIATGTQTTATQGLDQILKNFMQKQAIRYAQFCLGKNGSIRYNKAFTWAEPNYKTAQPSDRFLLASCSKMFLCAAIQALFDSKDLAPGDLAYAKLGFSSPRDTRSDSITIQHLLDHKGGFDAKDFDATYSMRFIAKELGQAIPVTKRDLATYMYKKRKLKDDPGTKDNYSNYGYVLLSLIIEQVTGKDYFQYLKQQVLDKIGVAEVKIWKTVANPRPADEVATESWGLGESALVINPAVLVPNVYGGDGMIKEVAAASCGLASSAHAMVQFIHQRAVWGTGGRMANAARSGGTPGAATLAVSRGDGIDWAYTINTADFINPSGDPLKELGNAIDGFFAANAGSI</sequence>
<dbReference type="InterPro" id="IPR001466">
    <property type="entry name" value="Beta-lactam-related"/>
</dbReference>
<dbReference type="Gene3D" id="3.40.710.10">
    <property type="entry name" value="DD-peptidase/beta-lactamase superfamily"/>
    <property type="match status" value="1"/>
</dbReference>
<protein>
    <submittedName>
        <fullName evidence="2">Serine hydrolase</fullName>
    </submittedName>
</protein>
<organism evidence="2 3">
    <name type="scientific">Niabella pedocola</name>
    <dbReference type="NCBI Taxonomy" id="1752077"/>
    <lineage>
        <taxon>Bacteria</taxon>
        <taxon>Pseudomonadati</taxon>
        <taxon>Bacteroidota</taxon>
        <taxon>Chitinophagia</taxon>
        <taxon>Chitinophagales</taxon>
        <taxon>Chitinophagaceae</taxon>
        <taxon>Niabella</taxon>
    </lineage>
</organism>
<dbReference type="SUPFAM" id="SSF56601">
    <property type="entry name" value="beta-lactamase/transpeptidase-like"/>
    <property type="match status" value="1"/>
</dbReference>
<dbReference type="Pfam" id="PF17660">
    <property type="entry name" value="BTRD1"/>
    <property type="match status" value="4"/>
</dbReference>